<dbReference type="RefSeq" id="WP_230553830.1">
    <property type="nucleotide sequence ID" value="NZ_JAJISD010000014.1"/>
</dbReference>
<gene>
    <name evidence="1" type="ORF">LJ725_25840</name>
</gene>
<keyword evidence="2" id="KW-1185">Reference proteome</keyword>
<organism evidence="1 2">
    <name type="scientific">Reyranella aquatilis</name>
    <dbReference type="NCBI Taxonomy" id="2035356"/>
    <lineage>
        <taxon>Bacteria</taxon>
        <taxon>Pseudomonadati</taxon>
        <taxon>Pseudomonadota</taxon>
        <taxon>Alphaproteobacteria</taxon>
        <taxon>Hyphomicrobiales</taxon>
        <taxon>Reyranellaceae</taxon>
        <taxon>Reyranella</taxon>
    </lineage>
</organism>
<name>A0ABS8L235_9HYPH</name>
<dbReference type="Proteomes" id="UP001198862">
    <property type="component" value="Unassembled WGS sequence"/>
</dbReference>
<evidence type="ECO:0000313" key="2">
    <source>
        <dbReference type="Proteomes" id="UP001198862"/>
    </source>
</evidence>
<protein>
    <submittedName>
        <fullName evidence="1">Uncharacterized protein</fullName>
    </submittedName>
</protein>
<dbReference type="EMBL" id="JAJISD010000014">
    <property type="protein sequence ID" value="MCC8432412.1"/>
    <property type="molecule type" value="Genomic_DNA"/>
</dbReference>
<reference evidence="1 2" key="1">
    <citation type="submission" date="2021-11" db="EMBL/GenBank/DDBJ databases">
        <authorList>
            <person name="Lee D.-H."/>
            <person name="Kim S.-B."/>
        </authorList>
    </citation>
    <scope>NUCLEOTIDE SEQUENCE [LARGE SCALE GENOMIC DNA]</scope>
    <source>
        <strain evidence="1 2">KCTC 52223</strain>
    </source>
</reference>
<accession>A0ABS8L235</accession>
<sequence length="133" mass="14615">MNSTNLSPNMPLHWTAQSNPPLVTIVAEGDVTRGDIESLFAFLVRAGLVPWRKLFDGRNGQGVFTLEEVEAIGARIREAAGAQEVGPLAFVMPTGGEKPELRRLLGLIAAAQRPMRLFRRVAPARRWILKTDA</sequence>
<proteinExistence type="predicted"/>
<comment type="caution">
    <text evidence="1">The sequence shown here is derived from an EMBL/GenBank/DDBJ whole genome shotgun (WGS) entry which is preliminary data.</text>
</comment>
<evidence type="ECO:0000313" key="1">
    <source>
        <dbReference type="EMBL" id="MCC8432412.1"/>
    </source>
</evidence>